<dbReference type="InterPro" id="IPR036249">
    <property type="entry name" value="Thioredoxin-like_sf"/>
</dbReference>
<dbReference type="Pfam" id="PF13905">
    <property type="entry name" value="Thioredoxin_8"/>
    <property type="match status" value="2"/>
</dbReference>
<feature type="domain" description="Thioredoxin-like fold" evidence="7">
    <location>
        <begin position="401"/>
        <end position="495"/>
    </location>
</feature>
<dbReference type="Gene3D" id="3.40.30.10">
    <property type="entry name" value="Glutaredoxin"/>
    <property type="match status" value="2"/>
</dbReference>
<accession>A0AAW2D107</accession>
<dbReference type="Proteomes" id="UP001459277">
    <property type="component" value="Unassembled WGS sequence"/>
</dbReference>
<evidence type="ECO:0000313" key="9">
    <source>
        <dbReference type="Proteomes" id="UP001459277"/>
    </source>
</evidence>
<keyword evidence="4" id="KW-0520">NAD</keyword>
<dbReference type="EMBL" id="JAZDWU010000004">
    <property type="protein sequence ID" value="KAL0004230.1"/>
    <property type="molecule type" value="Genomic_DNA"/>
</dbReference>
<evidence type="ECO:0000256" key="1">
    <source>
        <dbReference type="ARBA" id="ARBA00012612"/>
    </source>
</evidence>
<evidence type="ECO:0000256" key="4">
    <source>
        <dbReference type="ARBA" id="ARBA00023027"/>
    </source>
</evidence>
<evidence type="ECO:0000256" key="6">
    <source>
        <dbReference type="ARBA" id="ARBA00047804"/>
    </source>
</evidence>
<evidence type="ECO:0000256" key="2">
    <source>
        <dbReference type="ARBA" id="ARBA00022737"/>
    </source>
</evidence>
<feature type="domain" description="Thioredoxin-like fold" evidence="7">
    <location>
        <begin position="100"/>
        <end position="209"/>
    </location>
</feature>
<reference evidence="8 9" key="1">
    <citation type="submission" date="2024-01" db="EMBL/GenBank/DDBJ databases">
        <title>A telomere-to-telomere, gap-free genome of sweet tea (Lithocarpus litseifolius).</title>
        <authorList>
            <person name="Zhou J."/>
        </authorList>
    </citation>
    <scope>NUCLEOTIDE SEQUENCE [LARGE SCALE GENOMIC DNA]</scope>
    <source>
        <strain evidence="8">Zhou-2022a</strain>
        <tissue evidence="8">Leaf</tissue>
    </source>
</reference>
<comment type="catalytic activity">
    <reaction evidence="5">
        <text>[protein]-dithiol + NAD(+) = [protein]-disulfide + NADH + H(+)</text>
        <dbReference type="Rhea" id="RHEA:18749"/>
        <dbReference type="Rhea" id="RHEA-COMP:10593"/>
        <dbReference type="Rhea" id="RHEA-COMP:10594"/>
        <dbReference type="ChEBI" id="CHEBI:15378"/>
        <dbReference type="ChEBI" id="CHEBI:29950"/>
        <dbReference type="ChEBI" id="CHEBI:50058"/>
        <dbReference type="ChEBI" id="CHEBI:57540"/>
        <dbReference type="ChEBI" id="CHEBI:57945"/>
        <dbReference type="EC" id="1.8.1.8"/>
    </reaction>
</comment>
<dbReference type="PANTHER" id="PTHR13871">
    <property type="entry name" value="THIOREDOXIN"/>
    <property type="match status" value="1"/>
</dbReference>
<dbReference type="InterPro" id="IPR046349">
    <property type="entry name" value="C1-like_sf"/>
</dbReference>
<protein>
    <recommendedName>
        <fullName evidence="1">protein-disulfide reductase</fullName>
        <ecNumber evidence="1">1.8.1.8</ecNumber>
    </recommendedName>
</protein>
<dbReference type="SUPFAM" id="SSF52833">
    <property type="entry name" value="Thioredoxin-like"/>
    <property type="match status" value="1"/>
</dbReference>
<name>A0AAW2D107_9ROSI</name>
<evidence type="ECO:0000313" key="8">
    <source>
        <dbReference type="EMBL" id="KAL0004230.1"/>
    </source>
</evidence>
<keyword evidence="2" id="KW-0677">Repeat</keyword>
<evidence type="ECO:0000256" key="3">
    <source>
        <dbReference type="ARBA" id="ARBA00023002"/>
    </source>
</evidence>
<evidence type="ECO:0000256" key="5">
    <source>
        <dbReference type="ARBA" id="ARBA00047388"/>
    </source>
</evidence>
<keyword evidence="9" id="KW-1185">Reference proteome</keyword>
<keyword evidence="3" id="KW-0560">Oxidoreductase</keyword>
<dbReference type="GO" id="GO:0047134">
    <property type="term" value="F:protein-disulfide reductase [NAD(P)H] activity"/>
    <property type="evidence" value="ECO:0007669"/>
    <property type="project" value="UniProtKB-EC"/>
</dbReference>
<dbReference type="PANTHER" id="PTHR13871:SF104">
    <property type="entry name" value="NUCLEOREDOXIN 1 ISOFORM X1-RELATED"/>
    <property type="match status" value="1"/>
</dbReference>
<dbReference type="EC" id="1.8.1.8" evidence="1"/>
<comment type="caution">
    <text evidence="8">The sequence shown here is derived from an EMBL/GenBank/DDBJ whole genome shotgun (WGS) entry which is preliminary data.</text>
</comment>
<dbReference type="SUPFAM" id="SSF57889">
    <property type="entry name" value="Cysteine-rich domain"/>
    <property type="match status" value="1"/>
</dbReference>
<gene>
    <name evidence="8" type="ORF">SO802_011791</name>
</gene>
<evidence type="ECO:0000259" key="7">
    <source>
        <dbReference type="Pfam" id="PF13905"/>
    </source>
</evidence>
<organism evidence="8 9">
    <name type="scientific">Lithocarpus litseifolius</name>
    <dbReference type="NCBI Taxonomy" id="425828"/>
    <lineage>
        <taxon>Eukaryota</taxon>
        <taxon>Viridiplantae</taxon>
        <taxon>Streptophyta</taxon>
        <taxon>Embryophyta</taxon>
        <taxon>Tracheophyta</taxon>
        <taxon>Spermatophyta</taxon>
        <taxon>Magnoliopsida</taxon>
        <taxon>eudicotyledons</taxon>
        <taxon>Gunneridae</taxon>
        <taxon>Pentapetalae</taxon>
        <taxon>rosids</taxon>
        <taxon>fabids</taxon>
        <taxon>Fagales</taxon>
        <taxon>Fagaceae</taxon>
        <taxon>Lithocarpus</taxon>
    </lineage>
</organism>
<proteinExistence type="predicted"/>
<dbReference type="InterPro" id="IPR052259">
    <property type="entry name" value="Nucleoredoxin-like"/>
</dbReference>
<dbReference type="InterPro" id="IPR012336">
    <property type="entry name" value="Thioredoxin-like_fold"/>
</dbReference>
<sequence>MSSLQEANEVVYDPRFDDELYHEDLSYMSWLAVPLTEQETQMRIWKSLKCLQCPALIKEIEEQEAVARKEQFLRSLLVSRSLDFVITNDDQKVPVSELEGKIVGLYVWSLERPLFDFTPSLVEVYKILKERGENFEIVFVCLENEDDYHKLKYDSLYKQDFESMPLYALPFQDRRCNKLARYFGPKPSIKYHYPALPPILVIIGIDGKILNQSAAEVVAEHGVEAYPFTLERLEELEEVEKEKQETQTLKSLLVSGDRDFLLGNGDTKVPMSDLSWNKKVHVSDLMGKTILLVFLERWCGIIDFIVQELTEWVLYTNAFRVVNGPQAIGTMSTVVVGHIIARSVILFASPMCFGEEFKDVAKEDKSDTTDQSLRSALLSCSCDFLMSYNQKMVPISELERKFVGLCFFSSSYKTYKKYDLYCEVINLYEYLKKKEVNLEIVLVPLDVTYYDFKKHFGGTQWFTVPYKGKCREKLACYFNIPPKTVQMVFGPDGKIVNSNAVSVIENYGYNNVFPFTSKRYAELVGMVRARVEACTLESVFISWEKDFVINKDGAKILESIGVIKQCSRVPWLGFPCGDRRINLAQLAFQIEHRDFPAVIALGPTGNLITRKAKDVILLYGDGAYPFTDEHILKVETQTEEMEMDWPRKVKHPLHVNYDLVLQNIKLYNCRKCDFGGVLWTCCCQGCNYKYHPNCAIGEDIGAQKFELPCKNYMYGPGNGRPCIMD</sequence>
<comment type="catalytic activity">
    <reaction evidence="6">
        <text>[protein]-dithiol + NADP(+) = [protein]-disulfide + NADPH + H(+)</text>
        <dbReference type="Rhea" id="RHEA:18753"/>
        <dbReference type="Rhea" id="RHEA-COMP:10593"/>
        <dbReference type="Rhea" id="RHEA-COMP:10594"/>
        <dbReference type="ChEBI" id="CHEBI:15378"/>
        <dbReference type="ChEBI" id="CHEBI:29950"/>
        <dbReference type="ChEBI" id="CHEBI:50058"/>
        <dbReference type="ChEBI" id="CHEBI:57783"/>
        <dbReference type="ChEBI" id="CHEBI:58349"/>
        <dbReference type="EC" id="1.8.1.8"/>
    </reaction>
</comment>
<dbReference type="AlphaFoldDB" id="A0AAW2D107"/>